<dbReference type="InterPro" id="IPR036264">
    <property type="entry name" value="Bact_exopeptidase_dim_dom"/>
</dbReference>
<dbReference type="SUPFAM" id="SSF55031">
    <property type="entry name" value="Bacterial exopeptidase dimerisation domain"/>
    <property type="match status" value="1"/>
</dbReference>
<dbReference type="PIRSF" id="PIRSF037226">
    <property type="entry name" value="Amidohydrolase_ACY1L2_prd"/>
    <property type="match status" value="1"/>
</dbReference>
<dbReference type="EMBL" id="CP046244">
    <property type="protein sequence ID" value="QGP92037.1"/>
    <property type="molecule type" value="Genomic_DNA"/>
</dbReference>
<dbReference type="GO" id="GO:0016805">
    <property type="term" value="F:dipeptidase activity"/>
    <property type="evidence" value="ECO:0007669"/>
    <property type="project" value="InterPro"/>
</dbReference>
<accession>A0A6I5ZR56</accession>
<evidence type="ECO:0000313" key="3">
    <source>
        <dbReference type="EMBL" id="QGP92037.1"/>
    </source>
</evidence>
<keyword evidence="3" id="KW-0378">Hydrolase</keyword>
<reference evidence="3 4" key="1">
    <citation type="submission" date="2019-11" db="EMBL/GenBank/DDBJ databases">
        <title>Genome sequence of Moorella glycerini DSM11254.</title>
        <authorList>
            <person name="Poehlein A."/>
            <person name="Boeer T."/>
            <person name="Daniel R."/>
        </authorList>
    </citation>
    <scope>NUCLEOTIDE SEQUENCE [LARGE SCALE GENOMIC DNA]</scope>
    <source>
        <strain evidence="3 4">DSM 11254</strain>
    </source>
</reference>
<dbReference type="Pfam" id="PF01546">
    <property type="entry name" value="Peptidase_M20"/>
    <property type="match status" value="1"/>
</dbReference>
<dbReference type="Pfam" id="PF07687">
    <property type="entry name" value="M20_dimer"/>
    <property type="match status" value="1"/>
</dbReference>
<dbReference type="AlphaFoldDB" id="A0A6I5ZR56"/>
<dbReference type="PANTHER" id="PTHR30575:SF3">
    <property type="entry name" value="PEPTIDASE M20 DIMERISATION DOMAIN-CONTAINING PROTEIN"/>
    <property type="match status" value="1"/>
</dbReference>
<evidence type="ECO:0000256" key="1">
    <source>
        <dbReference type="PIRNR" id="PIRNR037226"/>
    </source>
</evidence>
<dbReference type="InterPro" id="IPR011650">
    <property type="entry name" value="Peptidase_M20_dimer"/>
</dbReference>
<dbReference type="OrthoDB" id="9781032at2"/>
<dbReference type="Gene3D" id="3.40.630.10">
    <property type="entry name" value="Zn peptidases"/>
    <property type="match status" value="1"/>
</dbReference>
<dbReference type="InterPro" id="IPR052030">
    <property type="entry name" value="Peptidase_M20/M20A_hydrolases"/>
</dbReference>
<name>A0A6I5ZR56_9FIRM</name>
<proteinExistence type="inferred from homology"/>
<dbReference type="RefSeq" id="WP_156272657.1">
    <property type="nucleotide sequence ID" value="NZ_CP046244.1"/>
</dbReference>
<feature type="domain" description="Peptidase M20 dimerisation" evidence="2">
    <location>
        <begin position="200"/>
        <end position="296"/>
    </location>
</feature>
<dbReference type="NCBIfam" id="TIGR01891">
    <property type="entry name" value="amidohydrolases"/>
    <property type="match status" value="1"/>
</dbReference>
<dbReference type="SUPFAM" id="SSF53187">
    <property type="entry name" value="Zn-dependent exopeptidases"/>
    <property type="match status" value="1"/>
</dbReference>
<dbReference type="Proteomes" id="UP000425916">
    <property type="component" value="Chromosome"/>
</dbReference>
<dbReference type="InterPro" id="IPR017439">
    <property type="entry name" value="Amidohydrolase"/>
</dbReference>
<dbReference type="GO" id="GO:0071713">
    <property type="term" value="F:para-aminobenzoyl-glutamate hydrolase activity"/>
    <property type="evidence" value="ECO:0007669"/>
    <property type="project" value="TreeGrafter"/>
</dbReference>
<gene>
    <name evidence="3" type="primary">abgB</name>
    <name evidence="3" type="ORF">MGLY_13930</name>
</gene>
<organism evidence="3 4">
    <name type="scientific">Neomoorella glycerini</name>
    <dbReference type="NCBI Taxonomy" id="55779"/>
    <lineage>
        <taxon>Bacteria</taxon>
        <taxon>Bacillati</taxon>
        <taxon>Bacillota</taxon>
        <taxon>Clostridia</taxon>
        <taxon>Neomoorellales</taxon>
        <taxon>Neomoorellaceae</taxon>
        <taxon>Neomoorella</taxon>
    </lineage>
</organism>
<dbReference type="InterPro" id="IPR017144">
    <property type="entry name" value="Xaa-Arg_dipeptidase"/>
</dbReference>
<evidence type="ECO:0000313" key="4">
    <source>
        <dbReference type="Proteomes" id="UP000425916"/>
    </source>
</evidence>
<evidence type="ECO:0000259" key="2">
    <source>
        <dbReference type="Pfam" id="PF07687"/>
    </source>
</evidence>
<protein>
    <recommendedName>
        <fullName evidence="1">Peptidase M20 domain-containing protein 2</fullName>
    </recommendedName>
</protein>
<dbReference type="Gene3D" id="3.30.70.360">
    <property type="match status" value="1"/>
</dbReference>
<comment type="similarity">
    <text evidence="1">Belongs to the peptidase M20A family.</text>
</comment>
<dbReference type="PANTHER" id="PTHR30575">
    <property type="entry name" value="PEPTIDASE M20"/>
    <property type="match status" value="1"/>
</dbReference>
<sequence length="435" mass="47310">MYLNELKKRVCEAIDARKDEIIGIGEWILDHPELGFKEVATAKLVTEKFLSLGLKCETGLAITGVKAKAPGKSHELTVAIMGEMDAVVCPDHPRVDRQTGAAHACGHNAQVASMLGTAFGLILSDVIKELDGDVAFMAVPAEEFVELEYREKLQREGKIKFFGGKQELIRLGVFDDIDLAMMVHSQANTPERKAFIAGGSTGFIGKTVKFKGREAHAGGAPHEGINALNAAMLGLMAIHSQRETFRDEDHIRVHPIITKGGDLVNIVPADVRVETYVRGKTLEAVLTANKKVNRALQGGAYAVGAEVEIQELPGYLPLNQDPVLSELFKKNIEPLFGKENIIEGVDMVGSTDMGDLSALMPVIQPTIGCFKGPAHSSEFTIVDEEAAYIAPAKAMAMTVVDLLFNGAREGKKIKSQFKPLFTRETYLAMWEEVLA</sequence>
<dbReference type="InterPro" id="IPR002933">
    <property type="entry name" value="Peptidase_M20"/>
</dbReference>
<keyword evidence="4" id="KW-1185">Reference proteome</keyword>
<dbReference type="GO" id="GO:0046657">
    <property type="term" value="P:folic acid catabolic process"/>
    <property type="evidence" value="ECO:0007669"/>
    <property type="project" value="TreeGrafter"/>
</dbReference>
<dbReference type="GO" id="GO:0005737">
    <property type="term" value="C:cytoplasm"/>
    <property type="evidence" value="ECO:0007669"/>
    <property type="project" value="TreeGrafter"/>
</dbReference>